<dbReference type="RefSeq" id="WP_201946662.1">
    <property type="nucleotide sequence ID" value="NZ_JAERRJ010000004.1"/>
</dbReference>
<feature type="compositionally biased region" description="Low complexity" evidence="1">
    <location>
        <begin position="7"/>
        <end position="30"/>
    </location>
</feature>
<organism evidence="2 3">
    <name type="scientific">Nocardia acididurans</name>
    <dbReference type="NCBI Taxonomy" id="2802282"/>
    <lineage>
        <taxon>Bacteria</taxon>
        <taxon>Bacillati</taxon>
        <taxon>Actinomycetota</taxon>
        <taxon>Actinomycetes</taxon>
        <taxon>Mycobacteriales</taxon>
        <taxon>Nocardiaceae</taxon>
        <taxon>Nocardia</taxon>
    </lineage>
</organism>
<dbReference type="Proteomes" id="UP000602198">
    <property type="component" value="Unassembled WGS sequence"/>
</dbReference>
<evidence type="ECO:0000313" key="3">
    <source>
        <dbReference type="Proteomes" id="UP000602198"/>
    </source>
</evidence>
<evidence type="ECO:0000313" key="2">
    <source>
        <dbReference type="EMBL" id="MBL1075038.1"/>
    </source>
</evidence>
<protein>
    <submittedName>
        <fullName evidence="2">Uncharacterized protein</fullName>
    </submittedName>
</protein>
<gene>
    <name evidence="2" type="ORF">JK358_11600</name>
</gene>
<sequence length="56" mass="6161">MTDNDRTATPIRRPAPAPRFTRTPAATPAPMNQRGTDPATILAEWDIDADRFLGKP</sequence>
<keyword evidence="3" id="KW-1185">Reference proteome</keyword>
<reference evidence="2 3" key="1">
    <citation type="submission" date="2021-01" db="EMBL/GenBank/DDBJ databases">
        <title>WGS of actinomycetes isolated from Thailand.</title>
        <authorList>
            <person name="Thawai C."/>
        </authorList>
    </citation>
    <scope>NUCLEOTIDE SEQUENCE [LARGE SCALE GENOMIC DNA]</scope>
    <source>
        <strain evidence="2 3">LPG 2</strain>
    </source>
</reference>
<accession>A0ABS1M7A5</accession>
<proteinExistence type="predicted"/>
<comment type="caution">
    <text evidence="2">The sequence shown here is derived from an EMBL/GenBank/DDBJ whole genome shotgun (WGS) entry which is preliminary data.</text>
</comment>
<evidence type="ECO:0000256" key="1">
    <source>
        <dbReference type="SAM" id="MobiDB-lite"/>
    </source>
</evidence>
<name>A0ABS1M7A5_9NOCA</name>
<dbReference type="EMBL" id="JAERRJ010000004">
    <property type="protein sequence ID" value="MBL1075038.1"/>
    <property type="molecule type" value="Genomic_DNA"/>
</dbReference>
<feature type="region of interest" description="Disordered" evidence="1">
    <location>
        <begin position="1"/>
        <end position="43"/>
    </location>
</feature>